<name>A0A403T834_SALER</name>
<accession>A0A403T834</accession>
<evidence type="ECO:0000313" key="2">
    <source>
        <dbReference type="EMBL" id="MMS79992.1"/>
    </source>
</evidence>
<organism evidence="2">
    <name type="scientific">Salmonella enterica</name>
    <name type="common">Salmonella choleraesuis</name>
    <dbReference type="NCBI Taxonomy" id="28901"/>
    <lineage>
        <taxon>Bacteria</taxon>
        <taxon>Pseudomonadati</taxon>
        <taxon>Pseudomonadota</taxon>
        <taxon>Gammaproteobacteria</taxon>
        <taxon>Enterobacterales</taxon>
        <taxon>Enterobacteriaceae</taxon>
        <taxon>Salmonella</taxon>
    </lineage>
</organism>
<feature type="region of interest" description="Disordered" evidence="1">
    <location>
        <begin position="1"/>
        <end position="37"/>
    </location>
</feature>
<reference evidence="2" key="1">
    <citation type="submission" date="2018-10" db="EMBL/GenBank/DDBJ databases">
        <authorList>
            <consortium name="PulseNet: The National Subtyping Network for Foodborne Disease Surveillance"/>
            <person name="Tarr C.L."/>
            <person name="Trees E."/>
            <person name="Katz L.S."/>
            <person name="Carleton-Romer H.A."/>
            <person name="Stroika S."/>
            <person name="Kucerova Z."/>
            <person name="Roache K.F."/>
            <person name="Sabol A.L."/>
            <person name="Besser J."/>
            <person name="Gerner-Smidt P."/>
        </authorList>
    </citation>
    <scope>NUCLEOTIDE SEQUENCE [LARGE SCALE GENOMIC DNA]</scope>
    <source>
        <strain evidence="2">PNUSAS052121</strain>
    </source>
</reference>
<sequence length="112" mass="11926">MSSSENQEQSLQNVPQEGEWISGTGGTGGTGGSGGAYEQGFKDGLAVGVHVGYNEAVERIKTLLPGMIRHEIMQLPDIKSALSDGLRNGSSGCGRTLVNYYRYGKNTYPDVK</sequence>
<feature type="compositionally biased region" description="Low complexity" evidence="1">
    <location>
        <begin position="1"/>
        <end position="13"/>
    </location>
</feature>
<gene>
    <name evidence="2" type="ORF">D9O31_26830</name>
</gene>
<dbReference type="EMBL" id="RWAH01000059">
    <property type="protein sequence ID" value="MMS79992.1"/>
    <property type="molecule type" value="Genomic_DNA"/>
</dbReference>
<dbReference type="Proteomes" id="UP000839526">
    <property type="component" value="Unassembled WGS sequence"/>
</dbReference>
<feature type="compositionally biased region" description="Gly residues" evidence="1">
    <location>
        <begin position="23"/>
        <end position="37"/>
    </location>
</feature>
<evidence type="ECO:0000256" key="1">
    <source>
        <dbReference type="SAM" id="MobiDB-lite"/>
    </source>
</evidence>
<dbReference type="AlphaFoldDB" id="A0A403T834"/>
<comment type="caution">
    <text evidence="2">The sequence shown here is derived from an EMBL/GenBank/DDBJ whole genome shotgun (WGS) entry which is preliminary data.</text>
</comment>
<protein>
    <submittedName>
        <fullName evidence="2">Uncharacterized protein</fullName>
    </submittedName>
</protein>
<proteinExistence type="predicted"/>